<name>A0ABW0LWZ4_9BACL</name>
<reference evidence="3" key="1">
    <citation type="journal article" date="2019" name="Int. J. Syst. Evol. Microbiol.">
        <title>The Global Catalogue of Microorganisms (GCM) 10K type strain sequencing project: providing services to taxonomists for standard genome sequencing and annotation.</title>
        <authorList>
            <consortium name="The Broad Institute Genomics Platform"/>
            <consortium name="The Broad Institute Genome Sequencing Center for Infectious Disease"/>
            <person name="Wu L."/>
            <person name="Ma J."/>
        </authorList>
    </citation>
    <scope>NUCLEOTIDE SEQUENCE [LARGE SCALE GENOMIC DNA]</scope>
    <source>
        <strain evidence="3">CCUG 57113</strain>
    </source>
</reference>
<dbReference type="Proteomes" id="UP001596105">
    <property type="component" value="Unassembled WGS sequence"/>
</dbReference>
<evidence type="ECO:0000313" key="3">
    <source>
        <dbReference type="Proteomes" id="UP001596105"/>
    </source>
</evidence>
<dbReference type="SUPFAM" id="SSF55383">
    <property type="entry name" value="Copper amine oxidase, domain N"/>
    <property type="match status" value="1"/>
</dbReference>
<dbReference type="RefSeq" id="WP_209745544.1">
    <property type="nucleotide sequence ID" value="NZ_JBHSMH010000041.1"/>
</dbReference>
<gene>
    <name evidence="2" type="ORF">ACFPPD_13685</name>
</gene>
<proteinExistence type="predicted"/>
<dbReference type="EMBL" id="JBHSMH010000041">
    <property type="protein sequence ID" value="MFC5469780.1"/>
    <property type="molecule type" value="Genomic_DNA"/>
</dbReference>
<comment type="caution">
    <text evidence="2">The sequence shown here is derived from an EMBL/GenBank/DDBJ whole genome shotgun (WGS) entry which is preliminary data.</text>
</comment>
<evidence type="ECO:0000313" key="2">
    <source>
        <dbReference type="EMBL" id="MFC5469780.1"/>
    </source>
</evidence>
<protein>
    <submittedName>
        <fullName evidence="2">Copper amine oxidase N-terminal domain-containing protein</fullName>
    </submittedName>
</protein>
<feature type="domain" description="Copper amine oxidase-like N-terminal" evidence="1">
    <location>
        <begin position="50"/>
        <end position="156"/>
    </location>
</feature>
<dbReference type="Gene3D" id="3.30.457.10">
    <property type="entry name" value="Copper amine oxidase-like, N-terminal domain"/>
    <property type="match status" value="1"/>
</dbReference>
<dbReference type="InterPro" id="IPR012854">
    <property type="entry name" value="Cu_amine_oxidase-like_N"/>
</dbReference>
<accession>A0ABW0LWZ4</accession>
<dbReference type="Pfam" id="PF07833">
    <property type="entry name" value="Cu_amine_oxidN1"/>
    <property type="match status" value="1"/>
</dbReference>
<evidence type="ECO:0000259" key="1">
    <source>
        <dbReference type="Pfam" id="PF07833"/>
    </source>
</evidence>
<keyword evidence="3" id="KW-1185">Reference proteome</keyword>
<dbReference type="InterPro" id="IPR036582">
    <property type="entry name" value="Mao_N_sf"/>
</dbReference>
<organism evidence="2 3">
    <name type="scientific">Cohnella suwonensis</name>
    <dbReference type="NCBI Taxonomy" id="696072"/>
    <lineage>
        <taxon>Bacteria</taxon>
        <taxon>Bacillati</taxon>
        <taxon>Bacillota</taxon>
        <taxon>Bacilli</taxon>
        <taxon>Bacillales</taxon>
        <taxon>Paenibacillaceae</taxon>
        <taxon>Cohnella</taxon>
    </lineage>
</organism>
<sequence>MKMTRIRNVAKVFLMSVLSAALFVVLAVPVSAATSGIAIRIKVGSAQMKINSEVVKIQSPYLTAGNVMVPLSVFTNPKGFGAKVQLTNNKIIKLTYRKHIAVMTVGQKTATFDGKKATLPAAPVQKSGVMTVPLASVVKAFGATISKDAKTNEYIIAGIVAGTASAGNSGIDSDSGKSMIGDSFHKWSMNYPTGLVQNGDASSDGSWVSFGDVKGDYYLAIAIEEMDEPMDSDEIRDYLTENYLDEETVVDVRTISKSGAKFERIVAKGSAYYTEYRGFQANGNFYVVMFSKKAKSAAELSTHAGLLDSFKPEFNANNKALKDLAKVVDGMVAYSNPEYGVSLKLPVGWNKRSYMAYPYYVGPSSERLSMEVSSFEPGDTLDQWVDRRLRLYADVNNADYHKQPVKTSITWNGIPATVLELSHTDNKKDWTSEYELYAFYGTHKYYVKLSYLEKNKEKIKPVYEQAVQGMKVDFAKIEKDFGSVPDANDVDLRTVVTKTSKEYGYSIAIPKYWTRGVTMEDDMVGFEGIGVEVEVAVEEDATAEELIATFEKIVATDTLEGVSFTKSKATFAGVDAYKLEITQVGGSDVDSRMTMYLMDKNGKVYMVQGSIEDKHATELNKKQVEDALASFTFTQ</sequence>